<dbReference type="InterPro" id="IPR009057">
    <property type="entry name" value="Homeodomain-like_sf"/>
</dbReference>
<dbReference type="PROSITE" id="PS01124">
    <property type="entry name" value="HTH_ARAC_FAMILY_2"/>
    <property type="match status" value="1"/>
</dbReference>
<dbReference type="SMART" id="SM00342">
    <property type="entry name" value="HTH_ARAC"/>
    <property type="match status" value="1"/>
</dbReference>
<protein>
    <submittedName>
        <fullName evidence="9">AraC family transcriptional regulator</fullName>
    </submittedName>
</protein>
<keyword evidence="6" id="KW-0804">Transcription</keyword>
<dbReference type="InterPro" id="IPR003313">
    <property type="entry name" value="AraC-bd"/>
</dbReference>
<dbReference type="AlphaFoldDB" id="A0A0B9H683"/>
<evidence type="ECO:0000256" key="7">
    <source>
        <dbReference type="ARBA" id="ARBA00023308"/>
    </source>
</evidence>
<keyword evidence="3" id="KW-0805">Transcription regulation</keyword>
<dbReference type="InterPro" id="IPR037923">
    <property type="entry name" value="HTH-like"/>
</dbReference>
<evidence type="ECO:0000256" key="1">
    <source>
        <dbReference type="ARBA" id="ARBA00022490"/>
    </source>
</evidence>
<reference evidence="9 10" key="1">
    <citation type="submission" date="2014-12" db="EMBL/GenBank/DDBJ databases">
        <title>Genome sequencing of Photobacterium gaetbulicola AD005a.</title>
        <authorList>
            <person name="Adrian T.G.S."/>
            <person name="Chan K.G."/>
        </authorList>
    </citation>
    <scope>NUCLEOTIDE SEQUENCE [LARGE SCALE GENOMIC DNA]</scope>
    <source>
        <strain evidence="9 10">AD005a</strain>
    </source>
</reference>
<organism evidence="9 10">
    <name type="scientific">Photobacterium gaetbulicola</name>
    <dbReference type="NCBI Taxonomy" id="1295392"/>
    <lineage>
        <taxon>Bacteria</taxon>
        <taxon>Pseudomonadati</taxon>
        <taxon>Pseudomonadota</taxon>
        <taxon>Gammaproteobacteria</taxon>
        <taxon>Vibrionales</taxon>
        <taxon>Vibrionaceae</taxon>
        <taxon>Photobacterium</taxon>
    </lineage>
</organism>
<dbReference type="RefSeq" id="WP_039459956.1">
    <property type="nucleotide sequence ID" value="NZ_JWLZ01000090.1"/>
</dbReference>
<evidence type="ECO:0000256" key="5">
    <source>
        <dbReference type="ARBA" id="ARBA00023159"/>
    </source>
</evidence>
<dbReference type="EMBL" id="JWLZ01000090">
    <property type="protein sequence ID" value="KHT64407.1"/>
    <property type="molecule type" value="Genomic_DNA"/>
</dbReference>
<keyword evidence="1" id="KW-0963">Cytoplasm</keyword>
<proteinExistence type="predicted"/>
<dbReference type="CDD" id="cd06977">
    <property type="entry name" value="cupin_RhaR_RhaS-like_N"/>
    <property type="match status" value="1"/>
</dbReference>
<dbReference type="Pfam" id="PF02311">
    <property type="entry name" value="AraC_binding"/>
    <property type="match status" value="1"/>
</dbReference>
<accession>A0A0B9H683</accession>
<keyword evidence="7" id="KW-0684">Rhamnose metabolism</keyword>
<sequence>MIHLEAKDFFLDSSCAITTELRNPQEPFPEHSHSFSEIIVVSGGHGCHVLNDVPMNLSKNYVCFVNRDDRHLFENVKGLYLTNILYDKDKLDLGSDFQRFVPNGDDNGWFIDNVTLQRVQEIINNLDKESHDNSVESKIMAKILFQQLIVELSRGRIRDCYSLSKDDRVLLALNIIRSNHDKHWDIEAISHQVELNPRYLSKMIRRMTGMSYSVYFHYARTCKALSLLQNTDKTITEVAFDVGYQDSNYFSTKFKQMIGFSPRQVRGGKKLLYSNI</sequence>
<dbReference type="InterPro" id="IPR047220">
    <property type="entry name" value="RhaR_RhaS-like_N"/>
</dbReference>
<dbReference type="InterPro" id="IPR014710">
    <property type="entry name" value="RmlC-like_jellyroll"/>
</dbReference>
<evidence type="ECO:0000256" key="2">
    <source>
        <dbReference type="ARBA" id="ARBA00022737"/>
    </source>
</evidence>
<evidence type="ECO:0000256" key="6">
    <source>
        <dbReference type="ARBA" id="ARBA00023163"/>
    </source>
</evidence>
<dbReference type="GO" id="GO:0003700">
    <property type="term" value="F:DNA-binding transcription factor activity"/>
    <property type="evidence" value="ECO:0007669"/>
    <property type="project" value="InterPro"/>
</dbReference>
<comment type="caution">
    <text evidence="9">The sequence shown here is derived from an EMBL/GenBank/DDBJ whole genome shotgun (WGS) entry which is preliminary data.</text>
</comment>
<dbReference type="PANTHER" id="PTHR43280:SF28">
    <property type="entry name" value="HTH-TYPE TRANSCRIPTIONAL ACTIVATOR RHAS"/>
    <property type="match status" value="1"/>
</dbReference>
<dbReference type="SUPFAM" id="SSF46689">
    <property type="entry name" value="Homeodomain-like"/>
    <property type="match status" value="2"/>
</dbReference>
<evidence type="ECO:0000313" key="10">
    <source>
        <dbReference type="Proteomes" id="UP000031278"/>
    </source>
</evidence>
<dbReference type="Gene3D" id="2.60.120.10">
    <property type="entry name" value="Jelly Rolls"/>
    <property type="match status" value="1"/>
</dbReference>
<gene>
    <name evidence="9" type="ORF">RJ45_06750</name>
</gene>
<dbReference type="InterPro" id="IPR018060">
    <property type="entry name" value="HTH_AraC"/>
</dbReference>
<name>A0A0B9H683_9GAMM</name>
<feature type="domain" description="HTH araC/xylS-type" evidence="8">
    <location>
        <begin position="170"/>
        <end position="268"/>
    </location>
</feature>
<dbReference type="InterPro" id="IPR020449">
    <property type="entry name" value="Tscrpt_reg_AraC-type_HTH"/>
</dbReference>
<dbReference type="PRINTS" id="PR00032">
    <property type="entry name" value="HTHARAC"/>
</dbReference>
<dbReference type="Gene3D" id="1.10.10.60">
    <property type="entry name" value="Homeodomain-like"/>
    <property type="match status" value="1"/>
</dbReference>
<evidence type="ECO:0000259" key="8">
    <source>
        <dbReference type="PROSITE" id="PS01124"/>
    </source>
</evidence>
<keyword evidence="5" id="KW-0010">Activator</keyword>
<keyword evidence="2" id="KW-0677">Repeat</keyword>
<dbReference type="SUPFAM" id="SSF51215">
    <property type="entry name" value="Regulatory protein AraC"/>
    <property type="match status" value="1"/>
</dbReference>
<evidence type="ECO:0000313" key="9">
    <source>
        <dbReference type="EMBL" id="KHT64407.1"/>
    </source>
</evidence>
<dbReference type="Pfam" id="PF12833">
    <property type="entry name" value="HTH_18"/>
    <property type="match status" value="1"/>
</dbReference>
<dbReference type="Proteomes" id="UP000031278">
    <property type="component" value="Unassembled WGS sequence"/>
</dbReference>
<dbReference type="GO" id="GO:0043565">
    <property type="term" value="F:sequence-specific DNA binding"/>
    <property type="evidence" value="ECO:0007669"/>
    <property type="project" value="InterPro"/>
</dbReference>
<evidence type="ECO:0000256" key="4">
    <source>
        <dbReference type="ARBA" id="ARBA00023125"/>
    </source>
</evidence>
<dbReference type="PANTHER" id="PTHR43280">
    <property type="entry name" value="ARAC-FAMILY TRANSCRIPTIONAL REGULATOR"/>
    <property type="match status" value="1"/>
</dbReference>
<evidence type="ECO:0000256" key="3">
    <source>
        <dbReference type="ARBA" id="ARBA00023015"/>
    </source>
</evidence>
<keyword evidence="4" id="KW-0238">DNA-binding</keyword>